<evidence type="ECO:0000313" key="2">
    <source>
        <dbReference type="Proteomes" id="UP000275530"/>
    </source>
</evidence>
<reference evidence="1 2" key="1">
    <citation type="submission" date="2018-09" db="EMBL/GenBank/DDBJ databases">
        <title>Mesorhizobium carmichaelinearum sp. nov. isolated from Carmichaelinea spp. root nodules in New Zealand.</title>
        <authorList>
            <person name="De Meyer S.E."/>
        </authorList>
    </citation>
    <scope>NUCLEOTIDE SEQUENCE [LARGE SCALE GENOMIC DNA]</scope>
    <source>
        <strain evidence="1 2">LMG 28313</strain>
    </source>
</reference>
<name>A0A6M7TDV4_9HYPH</name>
<gene>
    <name evidence="1" type="ORF">D3242_27225</name>
</gene>
<protein>
    <submittedName>
        <fullName evidence="1">Gluconate 2-dehydrogenase subunit 3 family protein</fullName>
    </submittedName>
</protein>
<dbReference type="AlphaFoldDB" id="A0A6M7TDV4"/>
<dbReference type="Proteomes" id="UP000275530">
    <property type="component" value="Unassembled WGS sequence"/>
</dbReference>
<dbReference type="InterPro" id="IPR027056">
    <property type="entry name" value="Gluconate_2DH_su3"/>
</dbReference>
<proteinExistence type="predicted"/>
<comment type="caution">
    <text evidence="1">The sequence shown here is derived from an EMBL/GenBank/DDBJ whole genome shotgun (WGS) entry which is preliminary data.</text>
</comment>
<organism evidence="1 2">
    <name type="scientific">Mesorhizobium jarvisii</name>
    <dbReference type="NCBI Taxonomy" id="1777867"/>
    <lineage>
        <taxon>Bacteria</taxon>
        <taxon>Pseudomonadati</taxon>
        <taxon>Pseudomonadota</taxon>
        <taxon>Alphaproteobacteria</taxon>
        <taxon>Hyphomicrobiales</taxon>
        <taxon>Phyllobacteriaceae</taxon>
        <taxon>Mesorhizobium</taxon>
    </lineage>
</organism>
<dbReference type="Pfam" id="PF13618">
    <property type="entry name" value="Gluconate_2-dh3"/>
    <property type="match status" value="1"/>
</dbReference>
<accession>A0A6M7TDV4</accession>
<sequence length="219" mass="24098">MSDTFFNPHQRATVEAAMARIIPTDDTPGAREAGCVDFVDRYLSGIGYIFAKPDGSGFEVLEGASAKAWMQRIEIMRQRYVAGLLDLDARAHERFSANFVALAPQQQDDILHELEQAGTRAPTTLAVNDALAGPVSPQPALQQTSTEVDLDFLPLLVTHTRQGFYADPIYGGNRNRIGWEVIGFPGPASLKDVHTGRYTTLQYFADGEADKVREFHDGL</sequence>
<dbReference type="EMBL" id="QZXA01000012">
    <property type="protein sequence ID" value="RJT29972.1"/>
    <property type="molecule type" value="Genomic_DNA"/>
</dbReference>
<keyword evidence="2" id="KW-1185">Reference proteome</keyword>
<evidence type="ECO:0000313" key="1">
    <source>
        <dbReference type="EMBL" id="RJT29972.1"/>
    </source>
</evidence>
<dbReference type="RefSeq" id="WP_064980416.1">
    <property type="nucleotide sequence ID" value="NZ_CP033507.1"/>
</dbReference>